<feature type="compositionally biased region" description="Basic and acidic residues" evidence="1">
    <location>
        <begin position="32"/>
        <end position="49"/>
    </location>
</feature>
<dbReference type="Proteomes" id="UP001165083">
    <property type="component" value="Unassembled WGS sequence"/>
</dbReference>
<evidence type="ECO:0000313" key="2">
    <source>
        <dbReference type="EMBL" id="GMF20758.1"/>
    </source>
</evidence>
<evidence type="ECO:0000313" key="3">
    <source>
        <dbReference type="Proteomes" id="UP001165083"/>
    </source>
</evidence>
<name>A0A9W6TWV4_9STRA</name>
<dbReference type="EMBL" id="BSXW01000385">
    <property type="protein sequence ID" value="GMF20758.1"/>
    <property type="molecule type" value="Genomic_DNA"/>
</dbReference>
<dbReference type="AlphaFoldDB" id="A0A9W6TWV4"/>
<evidence type="ECO:0000256" key="1">
    <source>
        <dbReference type="SAM" id="MobiDB-lite"/>
    </source>
</evidence>
<gene>
    <name evidence="2" type="ORF">Plil01_000811200</name>
</gene>
<proteinExistence type="predicted"/>
<sequence>MCGGVYLRINEASREKLTSTLVQIQDLPSPETKLDPDASETEGRHDHAPPDLGMKGPLADTSVSTMAPMKETTGFIQASDQVLSSCALVAPNPGSPDEGKLAPGS</sequence>
<keyword evidence="3" id="KW-1185">Reference proteome</keyword>
<organism evidence="2 3">
    <name type="scientific">Phytophthora lilii</name>
    <dbReference type="NCBI Taxonomy" id="2077276"/>
    <lineage>
        <taxon>Eukaryota</taxon>
        <taxon>Sar</taxon>
        <taxon>Stramenopiles</taxon>
        <taxon>Oomycota</taxon>
        <taxon>Peronosporomycetes</taxon>
        <taxon>Peronosporales</taxon>
        <taxon>Peronosporaceae</taxon>
        <taxon>Phytophthora</taxon>
    </lineage>
</organism>
<comment type="caution">
    <text evidence="2">The sequence shown here is derived from an EMBL/GenBank/DDBJ whole genome shotgun (WGS) entry which is preliminary data.</text>
</comment>
<feature type="region of interest" description="Disordered" evidence="1">
    <location>
        <begin position="21"/>
        <end position="61"/>
    </location>
</feature>
<accession>A0A9W6TWV4</accession>
<protein>
    <submittedName>
        <fullName evidence="2">Unnamed protein product</fullName>
    </submittedName>
</protein>
<reference evidence="2" key="1">
    <citation type="submission" date="2023-04" db="EMBL/GenBank/DDBJ databases">
        <title>Phytophthora lilii NBRC 32176.</title>
        <authorList>
            <person name="Ichikawa N."/>
            <person name="Sato H."/>
            <person name="Tonouchi N."/>
        </authorList>
    </citation>
    <scope>NUCLEOTIDE SEQUENCE</scope>
    <source>
        <strain evidence="2">NBRC 32176</strain>
    </source>
</reference>